<dbReference type="Gene3D" id="3.40.50.1110">
    <property type="entry name" value="SGNH hydrolase"/>
    <property type="match status" value="1"/>
</dbReference>
<evidence type="ECO:0000313" key="4">
    <source>
        <dbReference type="Proteomes" id="UP000266118"/>
    </source>
</evidence>
<feature type="domain" description="SGNH hydrolase-type esterase" evidence="2">
    <location>
        <begin position="58"/>
        <end position="208"/>
    </location>
</feature>
<dbReference type="InterPro" id="IPR036514">
    <property type="entry name" value="SGNH_hydro_sf"/>
</dbReference>
<reference evidence="3 4" key="1">
    <citation type="submission" date="2018-09" db="EMBL/GenBank/DDBJ databases">
        <title>Arachidicoccus sp. nov., a bacterium isolated from soil.</title>
        <authorList>
            <person name="Weon H.-Y."/>
            <person name="Kwon S.-W."/>
            <person name="Lee S.A."/>
        </authorList>
    </citation>
    <scope>NUCLEOTIDE SEQUENCE [LARGE SCALE GENOMIC DNA]</scope>
    <source>
        <strain evidence="3 4">KIS59-12</strain>
    </source>
</reference>
<dbReference type="EMBL" id="CP032489">
    <property type="protein sequence ID" value="AYD47809.1"/>
    <property type="molecule type" value="Genomic_DNA"/>
</dbReference>
<dbReference type="Pfam" id="PF13472">
    <property type="entry name" value="Lipase_GDSL_2"/>
    <property type="match status" value="1"/>
</dbReference>
<dbReference type="PANTHER" id="PTHR30383:SF5">
    <property type="entry name" value="SGNH HYDROLASE-TYPE ESTERASE DOMAIN-CONTAINING PROTEIN"/>
    <property type="match status" value="1"/>
</dbReference>
<gene>
    <name evidence="3" type="ORF">D6B99_09530</name>
</gene>
<evidence type="ECO:0000256" key="1">
    <source>
        <dbReference type="SAM" id="SignalP"/>
    </source>
</evidence>
<protein>
    <submittedName>
        <fullName evidence="3">G-D-S-L family lipolytic protein</fullName>
    </submittedName>
</protein>
<keyword evidence="4" id="KW-1185">Reference proteome</keyword>
<dbReference type="PANTHER" id="PTHR30383">
    <property type="entry name" value="THIOESTERASE 1/PROTEASE 1/LYSOPHOSPHOLIPASE L1"/>
    <property type="match status" value="1"/>
</dbReference>
<dbReference type="InterPro" id="IPR013830">
    <property type="entry name" value="SGNH_hydro"/>
</dbReference>
<keyword evidence="1" id="KW-0732">Signal</keyword>
<dbReference type="GO" id="GO:0004622">
    <property type="term" value="F:phosphatidylcholine lysophospholipase activity"/>
    <property type="evidence" value="ECO:0007669"/>
    <property type="project" value="TreeGrafter"/>
</dbReference>
<dbReference type="InterPro" id="IPR051532">
    <property type="entry name" value="Ester_Hydrolysis_Enzymes"/>
</dbReference>
<evidence type="ECO:0000313" key="3">
    <source>
        <dbReference type="EMBL" id="AYD47809.1"/>
    </source>
</evidence>
<feature type="signal peptide" evidence="1">
    <location>
        <begin position="1"/>
        <end position="19"/>
    </location>
</feature>
<dbReference type="OrthoDB" id="9790057at2"/>
<dbReference type="KEGG" id="ark:D6B99_09530"/>
<accession>A0A386HQ67</accession>
<dbReference type="AlphaFoldDB" id="A0A386HQ67"/>
<name>A0A386HQ67_9BACT</name>
<feature type="chain" id="PRO_5017388692" evidence="1">
    <location>
        <begin position="20"/>
        <end position="219"/>
    </location>
</feature>
<dbReference type="Proteomes" id="UP000266118">
    <property type="component" value="Chromosome"/>
</dbReference>
<dbReference type="SUPFAM" id="SSF52266">
    <property type="entry name" value="SGNH hydrolase"/>
    <property type="match status" value="1"/>
</dbReference>
<organism evidence="3 4">
    <name type="scientific">Arachidicoccus soli</name>
    <dbReference type="NCBI Taxonomy" id="2341117"/>
    <lineage>
        <taxon>Bacteria</taxon>
        <taxon>Pseudomonadati</taxon>
        <taxon>Bacteroidota</taxon>
        <taxon>Chitinophagia</taxon>
        <taxon>Chitinophagales</taxon>
        <taxon>Chitinophagaceae</taxon>
        <taxon>Arachidicoccus</taxon>
    </lineage>
</organism>
<evidence type="ECO:0000259" key="2">
    <source>
        <dbReference type="Pfam" id="PF13472"/>
    </source>
</evidence>
<proteinExistence type="predicted"/>
<sequence>MKKLLFLLSLLGVIQFSQAQSNASFAGEISAFKHQDSIHFPPENAILLVGSSSFRKWTDVQDYFPGYAIINRGFGGSQLENVIFYADKIIYPYHPKQVLIYCGDNDFAYDKNVSAETVFNRFKTLFNQIRKHLPKTNIGFLSIKYSPSRKEFWEKMKHTNEMASNFLAHQRNAEFIDITKGMFDKNGNAITSIYQNDMLHMKPAGYKIWQQDILPYLLK</sequence>